<dbReference type="Proteomes" id="UP000094389">
    <property type="component" value="Unassembled WGS sequence"/>
</dbReference>
<dbReference type="AlphaFoldDB" id="A0A0H5CAU6"/>
<evidence type="ECO:0000256" key="4">
    <source>
        <dbReference type="ARBA" id="ARBA00023128"/>
    </source>
</evidence>
<evidence type="ECO:0000256" key="6">
    <source>
        <dbReference type="ARBA" id="ARBA00035132"/>
    </source>
</evidence>
<dbReference type="GO" id="GO:0005739">
    <property type="term" value="C:mitochondrion"/>
    <property type="evidence" value="ECO:0007669"/>
    <property type="project" value="UniProtKB-SubCell"/>
</dbReference>
<evidence type="ECO:0000256" key="2">
    <source>
        <dbReference type="ARBA" id="ARBA00008970"/>
    </source>
</evidence>
<accession>A0A1E4SA09</accession>
<comment type="similarity">
    <text evidence="2">Belongs to the mitochondrion-specific ribosomal protein mS33 family.</text>
</comment>
<organism evidence="8 10">
    <name type="scientific">Cyberlindnera jadinii (strain ATCC 18201 / CBS 1600 / BCRC 20928 / JCM 3617 / NBRC 0987 / NRRL Y-1542)</name>
    <name type="common">Torula yeast</name>
    <name type="synonym">Candida utilis</name>
    <dbReference type="NCBI Taxonomy" id="983966"/>
    <lineage>
        <taxon>Eukaryota</taxon>
        <taxon>Fungi</taxon>
        <taxon>Dikarya</taxon>
        <taxon>Ascomycota</taxon>
        <taxon>Saccharomycotina</taxon>
        <taxon>Saccharomycetes</taxon>
        <taxon>Phaffomycetales</taxon>
        <taxon>Phaffomycetaceae</taxon>
        <taxon>Cyberlindnera</taxon>
    </lineage>
</organism>
<evidence type="ECO:0000313" key="11">
    <source>
        <dbReference type="Proteomes" id="UP000094389"/>
    </source>
</evidence>
<dbReference type="Proteomes" id="UP000038830">
    <property type="component" value="Unassembled WGS sequence"/>
</dbReference>
<gene>
    <name evidence="8" type="ORF">BN1211_1002</name>
    <name evidence="9" type="ORF">CYBJADRAFT_165655</name>
</gene>
<name>A0A0H5CAU6_CYBJN</name>
<sequence length="109" mass="12313">MSAPTKARLLEVAKLQAKIFHNITPTGIPQRTGSKILQKQLKGPVVSSYYGPKEFITTKQLNARFPLYKFIDPEEEYRLEVLGSRKRRGKGAPAKKRSKADDSGKKKKK</sequence>
<proteinExistence type="inferred from homology"/>
<evidence type="ECO:0000256" key="1">
    <source>
        <dbReference type="ARBA" id="ARBA00004173"/>
    </source>
</evidence>
<evidence type="ECO:0000313" key="8">
    <source>
        <dbReference type="EMBL" id="CEP21009.1"/>
    </source>
</evidence>
<keyword evidence="11" id="KW-1185">Reference proteome</keyword>
<reference evidence="10" key="2">
    <citation type="journal article" date="2015" name="J. Biotechnol.">
        <title>The structure of the Cyberlindnera jadinii genome and its relation to Candida utilis analyzed by the occurrence of single nucleotide polymorphisms.</title>
        <authorList>
            <person name="Rupp O."/>
            <person name="Brinkrolf K."/>
            <person name="Buerth C."/>
            <person name="Kunigo M."/>
            <person name="Schneider J."/>
            <person name="Jaenicke S."/>
            <person name="Goesmann A."/>
            <person name="Puehler A."/>
            <person name="Jaeger K.-E."/>
            <person name="Ernst J.F."/>
        </authorList>
    </citation>
    <scope>NUCLEOTIDE SEQUENCE [LARGE SCALE GENOMIC DNA]</scope>
    <source>
        <strain evidence="10">ATCC 18201 / CBS 1600 / BCRC 20928 / JCM 3617 / NBRC 0987 / NRRL Y-1542</strain>
    </source>
</reference>
<dbReference type="OrthoDB" id="2257454at2759"/>
<keyword evidence="3" id="KW-0689">Ribosomal protein</keyword>
<evidence type="ECO:0000313" key="10">
    <source>
        <dbReference type="Proteomes" id="UP000038830"/>
    </source>
</evidence>
<reference evidence="9 11" key="3">
    <citation type="journal article" date="2016" name="Proc. Natl. Acad. Sci. U.S.A.">
        <title>Comparative genomics of biotechnologically important yeasts.</title>
        <authorList>
            <person name="Riley R."/>
            <person name="Haridas S."/>
            <person name="Wolfe K.H."/>
            <person name="Lopes M.R."/>
            <person name="Hittinger C.T."/>
            <person name="Goeker M."/>
            <person name="Salamov A.A."/>
            <person name="Wisecaver J.H."/>
            <person name="Long T.M."/>
            <person name="Calvey C.H."/>
            <person name="Aerts A.L."/>
            <person name="Barry K.W."/>
            <person name="Choi C."/>
            <person name="Clum A."/>
            <person name="Coughlan A.Y."/>
            <person name="Deshpande S."/>
            <person name="Douglass A.P."/>
            <person name="Hanson S.J."/>
            <person name="Klenk H.-P."/>
            <person name="LaButti K.M."/>
            <person name="Lapidus A."/>
            <person name="Lindquist E.A."/>
            <person name="Lipzen A.M."/>
            <person name="Meier-Kolthoff J.P."/>
            <person name="Ohm R.A."/>
            <person name="Otillar R.P."/>
            <person name="Pangilinan J.L."/>
            <person name="Peng Y."/>
            <person name="Rokas A."/>
            <person name="Rosa C.A."/>
            <person name="Scheuner C."/>
            <person name="Sibirny A.A."/>
            <person name="Slot J.C."/>
            <person name="Stielow J.B."/>
            <person name="Sun H."/>
            <person name="Kurtzman C.P."/>
            <person name="Blackwell M."/>
            <person name="Grigoriev I.V."/>
            <person name="Jeffries T.W."/>
        </authorList>
    </citation>
    <scope>NUCLEOTIDE SEQUENCE [LARGE SCALE GENOMIC DNA]</scope>
    <source>
        <strain evidence="11">ATCC 18201 / CBS 1600 / BCRC 20928 / JCM 3617 / NBRC 0987 / NRRL Y-1542</strain>
        <strain evidence="9">NRRL Y-1542</strain>
    </source>
</reference>
<feature type="region of interest" description="Disordered" evidence="7">
    <location>
        <begin position="81"/>
        <end position="109"/>
    </location>
</feature>
<dbReference type="InterPro" id="IPR013219">
    <property type="entry name" value="Ribosomal_mS33"/>
</dbReference>
<comment type="subcellular location">
    <subcellularLocation>
        <location evidence="1">Mitochondrion</location>
    </subcellularLocation>
</comment>
<evidence type="ECO:0000256" key="5">
    <source>
        <dbReference type="ARBA" id="ARBA00023274"/>
    </source>
</evidence>
<dbReference type="GO" id="GO:1990904">
    <property type="term" value="C:ribonucleoprotein complex"/>
    <property type="evidence" value="ECO:0007669"/>
    <property type="project" value="UniProtKB-KW"/>
</dbReference>
<feature type="compositionally biased region" description="Basic residues" evidence="7">
    <location>
        <begin position="84"/>
        <end position="98"/>
    </location>
</feature>
<keyword evidence="5" id="KW-0687">Ribonucleoprotein</keyword>
<reference evidence="8" key="1">
    <citation type="submission" date="2014-12" db="EMBL/GenBank/DDBJ databases">
        <authorList>
            <person name="Jaenicke S."/>
        </authorList>
    </citation>
    <scope>NUCLEOTIDE SEQUENCE [LARGE SCALE GENOMIC DNA]</scope>
    <source>
        <strain evidence="8">CBS1600</strain>
    </source>
</reference>
<protein>
    <recommendedName>
        <fullName evidence="6">Small ribosomal subunit protein mS33</fullName>
    </recommendedName>
</protein>
<accession>A0A0H5CAU6</accession>
<dbReference type="GO" id="GO:0005840">
    <property type="term" value="C:ribosome"/>
    <property type="evidence" value="ECO:0007669"/>
    <property type="project" value="UniProtKB-KW"/>
</dbReference>
<dbReference type="Pfam" id="PF08293">
    <property type="entry name" value="MRP-S33"/>
    <property type="match status" value="1"/>
</dbReference>
<dbReference type="STRING" id="983966.A0A0H5CAU6"/>
<evidence type="ECO:0000256" key="3">
    <source>
        <dbReference type="ARBA" id="ARBA00022980"/>
    </source>
</evidence>
<keyword evidence="4" id="KW-0496">Mitochondrion</keyword>
<evidence type="ECO:0000256" key="7">
    <source>
        <dbReference type="SAM" id="MobiDB-lite"/>
    </source>
</evidence>
<dbReference type="EMBL" id="CDQK01000001">
    <property type="protein sequence ID" value="CEP21009.1"/>
    <property type="molecule type" value="Genomic_DNA"/>
</dbReference>
<dbReference type="EMBL" id="KV453925">
    <property type="protein sequence ID" value="ODV76360.1"/>
    <property type="molecule type" value="Genomic_DNA"/>
</dbReference>
<dbReference type="PANTHER" id="PTHR13362">
    <property type="entry name" value="MITOCHONDRIAL RIBOSOMAL PROTEIN S33"/>
    <property type="match status" value="1"/>
</dbReference>
<dbReference type="PANTHER" id="PTHR13362:SF2">
    <property type="entry name" value="SMALL RIBOSOMAL SUBUNIT PROTEIN MS33"/>
    <property type="match status" value="1"/>
</dbReference>
<feature type="compositionally biased region" description="Basic and acidic residues" evidence="7">
    <location>
        <begin position="99"/>
        <end position="109"/>
    </location>
</feature>
<evidence type="ECO:0000313" key="9">
    <source>
        <dbReference type="EMBL" id="ODV76360.1"/>
    </source>
</evidence>